<accession>A0A1M5Q3Z2</accession>
<dbReference type="Proteomes" id="UP000184532">
    <property type="component" value="Unassembled WGS sequence"/>
</dbReference>
<evidence type="ECO:0000256" key="1">
    <source>
        <dbReference type="SAM" id="SignalP"/>
    </source>
</evidence>
<dbReference type="EMBL" id="FQWL01000011">
    <property type="protein sequence ID" value="SHH08977.1"/>
    <property type="molecule type" value="Genomic_DNA"/>
</dbReference>
<gene>
    <name evidence="2" type="ORF">SAMN04488116_3498</name>
</gene>
<protein>
    <recommendedName>
        <fullName evidence="4">DUF1579 domain-containing protein</fullName>
    </recommendedName>
</protein>
<evidence type="ECO:0008006" key="4">
    <source>
        <dbReference type="Google" id="ProtNLM"/>
    </source>
</evidence>
<evidence type="ECO:0000313" key="3">
    <source>
        <dbReference type="Proteomes" id="UP000184532"/>
    </source>
</evidence>
<keyword evidence="1" id="KW-0732">Signal</keyword>
<dbReference type="STRING" id="570519.SAMN04488116_3498"/>
<feature type="chain" id="PRO_5009913087" description="DUF1579 domain-containing protein" evidence="1">
    <location>
        <begin position="22"/>
        <end position="205"/>
    </location>
</feature>
<dbReference type="RefSeq" id="WP_073182025.1">
    <property type="nucleotide sequence ID" value="NZ_FQWL01000011.1"/>
</dbReference>
<dbReference type="AlphaFoldDB" id="A0A1M5Q3Z2"/>
<keyword evidence="3" id="KW-1185">Reference proteome</keyword>
<name>A0A1M5Q3Z2_9FLAO</name>
<proteinExistence type="predicted"/>
<evidence type="ECO:0000313" key="2">
    <source>
        <dbReference type="EMBL" id="SHH08977.1"/>
    </source>
</evidence>
<sequence>MKILWVISAVLILSTSCTTQGKEKTAETAGLNHMTKDYGSLGKDAPKETEQWGQLAGEWECISKDLDRRDKENPQWYSNRATWQWEYVLGGHAVLNRYWQEDNSPNPVTKDFFATGIFIFNPKTSLWEAVVLNTRAHRISSKFQASFKDGKIEMHDGSGTWLVTFFNIKKNSFDWKYEVLKEDGGWKSISEISAKRKHKIGEFNI</sequence>
<organism evidence="2 3">
    <name type="scientific">Flagellimonas flava</name>
    <dbReference type="NCBI Taxonomy" id="570519"/>
    <lineage>
        <taxon>Bacteria</taxon>
        <taxon>Pseudomonadati</taxon>
        <taxon>Bacteroidota</taxon>
        <taxon>Flavobacteriia</taxon>
        <taxon>Flavobacteriales</taxon>
        <taxon>Flavobacteriaceae</taxon>
        <taxon>Flagellimonas</taxon>
    </lineage>
</organism>
<dbReference type="PROSITE" id="PS51257">
    <property type="entry name" value="PROKAR_LIPOPROTEIN"/>
    <property type="match status" value="1"/>
</dbReference>
<feature type="signal peptide" evidence="1">
    <location>
        <begin position="1"/>
        <end position="21"/>
    </location>
</feature>
<dbReference type="OrthoDB" id="9814791at2"/>
<reference evidence="3" key="1">
    <citation type="submission" date="2016-11" db="EMBL/GenBank/DDBJ databases">
        <authorList>
            <person name="Varghese N."/>
            <person name="Submissions S."/>
        </authorList>
    </citation>
    <scope>NUCLEOTIDE SEQUENCE [LARGE SCALE GENOMIC DNA]</scope>
    <source>
        <strain evidence="3">DSM 22638</strain>
    </source>
</reference>